<evidence type="ECO:0000313" key="5">
    <source>
        <dbReference type="Proteomes" id="UP000302139"/>
    </source>
</evidence>
<dbReference type="Proteomes" id="UP000302139">
    <property type="component" value="Unassembled WGS sequence"/>
</dbReference>
<proteinExistence type="predicted"/>
<organism evidence="2 5">
    <name type="scientific">Streptomyces avermitilis</name>
    <dbReference type="NCBI Taxonomy" id="33903"/>
    <lineage>
        <taxon>Bacteria</taxon>
        <taxon>Bacillati</taxon>
        <taxon>Actinomycetota</taxon>
        <taxon>Actinomycetes</taxon>
        <taxon>Kitasatosporales</taxon>
        <taxon>Streptomycetaceae</taxon>
        <taxon>Streptomyces</taxon>
    </lineage>
</organism>
<feature type="transmembrane region" description="Helical" evidence="1">
    <location>
        <begin position="147"/>
        <end position="164"/>
    </location>
</feature>
<accession>A0A4D4M926</accession>
<protein>
    <submittedName>
        <fullName evidence="2">Uncharacterized protein</fullName>
    </submittedName>
</protein>
<feature type="transmembrane region" description="Helical" evidence="1">
    <location>
        <begin position="89"/>
        <end position="106"/>
    </location>
</feature>
<sequence>MPAAPGDPDAYDDIVPGGTAPAELLPALLSTLYTACLLDIGLSALVITGQAAVRLTRSRPPVRQQLAWMMCVLAVFLAALFFAGPLVHGSLGILVPIAVAVGALRYRMLGIETVMRRGLVYGLLTAVVVTVYLLVTGAVGAVWDRSALPGVLAAAVVAVGLSPARERLQQTVDWWVYGARRDPLRALTRLGSWMADAGEHDLLPAALDAVMQAVRAPGHPWVPGNGRRCVAEPATTVVSR</sequence>
<evidence type="ECO:0000256" key="1">
    <source>
        <dbReference type="SAM" id="Phobius"/>
    </source>
</evidence>
<keyword evidence="1" id="KW-1133">Transmembrane helix</keyword>
<keyword evidence="1" id="KW-0812">Transmembrane</keyword>
<feature type="transmembrane region" description="Helical" evidence="1">
    <location>
        <begin position="118"/>
        <end position="141"/>
    </location>
</feature>
<dbReference type="EMBL" id="BJHX01000001">
    <property type="protein sequence ID" value="GDY68461.1"/>
    <property type="molecule type" value="Genomic_DNA"/>
</dbReference>
<keyword evidence="1" id="KW-0472">Membrane</keyword>
<evidence type="ECO:0000313" key="4">
    <source>
        <dbReference type="Proteomes" id="UP000299211"/>
    </source>
</evidence>
<dbReference type="EMBL" id="BJHY01000001">
    <property type="protein sequence ID" value="GDY71165.1"/>
    <property type="molecule type" value="Genomic_DNA"/>
</dbReference>
<reference evidence="2 5" key="2">
    <citation type="submission" date="2019-04" db="EMBL/GenBank/DDBJ databases">
        <title>Draft genome sequences of Streptomyces avermitilis NBRC 14893.</title>
        <authorList>
            <person name="Komaki H."/>
            <person name="Tamura T."/>
            <person name="Hosoyama A."/>
        </authorList>
    </citation>
    <scope>NUCLEOTIDE SEQUENCE [LARGE SCALE GENOMIC DNA]</scope>
    <source>
        <strain evidence="2 5">NBRC 14893</strain>
    </source>
</reference>
<name>A0A4D4M926_STRAX</name>
<evidence type="ECO:0000313" key="3">
    <source>
        <dbReference type="EMBL" id="GDY71165.1"/>
    </source>
</evidence>
<dbReference type="AlphaFoldDB" id="A0A4D4M926"/>
<evidence type="ECO:0000313" key="2">
    <source>
        <dbReference type="EMBL" id="GDY68461.1"/>
    </source>
</evidence>
<gene>
    <name evidence="2" type="ORF">SAV14893_078540</name>
    <name evidence="3" type="ORF">SAV31267_006500</name>
</gene>
<reference evidence="3 4" key="1">
    <citation type="submission" date="2019-04" db="EMBL/GenBank/DDBJ databases">
        <title>Draft genome sequences of Streptomyces avermitilis ATCC 31267.</title>
        <authorList>
            <person name="Komaki H."/>
            <person name="Tamura T."/>
            <person name="Hosoyama A."/>
        </authorList>
    </citation>
    <scope>NUCLEOTIDE SEQUENCE [LARGE SCALE GENOMIC DNA]</scope>
    <source>
        <strain evidence="3 4">ATCC 31267</strain>
    </source>
</reference>
<comment type="caution">
    <text evidence="2">The sequence shown here is derived from an EMBL/GenBank/DDBJ whole genome shotgun (WGS) entry which is preliminary data.</text>
</comment>
<feature type="transmembrane region" description="Helical" evidence="1">
    <location>
        <begin position="32"/>
        <end position="53"/>
    </location>
</feature>
<feature type="transmembrane region" description="Helical" evidence="1">
    <location>
        <begin position="65"/>
        <end position="83"/>
    </location>
</feature>
<dbReference type="Proteomes" id="UP000299211">
    <property type="component" value="Unassembled WGS sequence"/>
</dbReference>